<evidence type="ECO:0000259" key="1">
    <source>
        <dbReference type="Pfam" id="PF01796"/>
    </source>
</evidence>
<dbReference type="InterPro" id="IPR012340">
    <property type="entry name" value="NA-bd_OB-fold"/>
</dbReference>
<accession>A0A931IHK2</accession>
<dbReference type="InterPro" id="IPR022002">
    <property type="entry name" value="ChsH2_Znr"/>
</dbReference>
<organism evidence="3 4">
    <name type="scientific">Nocardia bovistercoris</name>
    <dbReference type="NCBI Taxonomy" id="2785916"/>
    <lineage>
        <taxon>Bacteria</taxon>
        <taxon>Bacillati</taxon>
        <taxon>Actinomycetota</taxon>
        <taxon>Actinomycetes</taxon>
        <taxon>Mycobacteriales</taxon>
        <taxon>Nocardiaceae</taxon>
        <taxon>Nocardia</taxon>
    </lineage>
</organism>
<name>A0A931IHK2_9NOCA</name>
<sequence length="148" mass="15990">MQSWKPVAEDLFTWPAEQPSLIAGRCSDCAAMAFPLRAGCPRCGGTEIRRELLEREGVLWSWTSQGFRPKAPFTGNLLGAGGDLWYVGLVEIGGEIRIESLLTGVTEAELEFGMPLRLTVIPFHTDDAGDTIAAFAFEPAATSESADV</sequence>
<dbReference type="PANTHER" id="PTHR34075:SF5">
    <property type="entry name" value="BLR3430 PROTEIN"/>
    <property type="match status" value="1"/>
</dbReference>
<gene>
    <name evidence="3" type="ORF">IT779_26170</name>
</gene>
<dbReference type="Pfam" id="PF12172">
    <property type="entry name" value="zf-ChsH2"/>
    <property type="match status" value="1"/>
</dbReference>
<dbReference type="InterPro" id="IPR002878">
    <property type="entry name" value="ChsH2_C"/>
</dbReference>
<evidence type="ECO:0000313" key="4">
    <source>
        <dbReference type="Proteomes" id="UP000655751"/>
    </source>
</evidence>
<dbReference type="Proteomes" id="UP000655751">
    <property type="component" value="Unassembled WGS sequence"/>
</dbReference>
<dbReference type="SUPFAM" id="SSF50249">
    <property type="entry name" value="Nucleic acid-binding proteins"/>
    <property type="match status" value="1"/>
</dbReference>
<reference evidence="3" key="1">
    <citation type="submission" date="2020-11" db="EMBL/GenBank/DDBJ databases">
        <title>Nocardia NEAU-351.nov., a novel actinomycete isolated from the cow dung.</title>
        <authorList>
            <person name="Zhang X."/>
        </authorList>
    </citation>
    <scope>NUCLEOTIDE SEQUENCE</scope>
    <source>
        <strain evidence="3">NEAU-351</strain>
    </source>
</reference>
<proteinExistence type="predicted"/>
<dbReference type="Pfam" id="PF01796">
    <property type="entry name" value="OB_ChsH2_C"/>
    <property type="match status" value="1"/>
</dbReference>
<dbReference type="EMBL" id="JADMLG010000012">
    <property type="protein sequence ID" value="MBH0779763.1"/>
    <property type="molecule type" value="Genomic_DNA"/>
</dbReference>
<dbReference type="AlphaFoldDB" id="A0A931IHK2"/>
<keyword evidence="4" id="KW-1185">Reference proteome</keyword>
<dbReference type="PANTHER" id="PTHR34075">
    <property type="entry name" value="BLR3430 PROTEIN"/>
    <property type="match status" value="1"/>
</dbReference>
<evidence type="ECO:0000313" key="3">
    <source>
        <dbReference type="EMBL" id="MBH0779763.1"/>
    </source>
</evidence>
<comment type="caution">
    <text evidence="3">The sequence shown here is derived from an EMBL/GenBank/DDBJ whole genome shotgun (WGS) entry which is preliminary data.</text>
</comment>
<feature type="domain" description="ChsH2 rubredoxin-like zinc ribbon" evidence="2">
    <location>
        <begin position="14"/>
        <end position="48"/>
    </location>
</feature>
<dbReference type="RefSeq" id="WP_196152079.1">
    <property type="nucleotide sequence ID" value="NZ_JADMLG010000012.1"/>
</dbReference>
<feature type="domain" description="ChsH2 C-terminal OB-fold" evidence="1">
    <location>
        <begin position="53"/>
        <end position="119"/>
    </location>
</feature>
<dbReference type="InterPro" id="IPR052513">
    <property type="entry name" value="Thioester_dehydratase-like"/>
</dbReference>
<protein>
    <submittedName>
        <fullName evidence="3">OB-fold domain-containing protein</fullName>
    </submittedName>
</protein>
<evidence type="ECO:0000259" key="2">
    <source>
        <dbReference type="Pfam" id="PF12172"/>
    </source>
</evidence>